<evidence type="ECO:0000313" key="1">
    <source>
        <dbReference type="EMBL" id="SFJ25777.1"/>
    </source>
</evidence>
<proteinExistence type="predicted"/>
<protein>
    <submittedName>
        <fullName evidence="1">Putative addiction module component, TIGR02574 family</fullName>
    </submittedName>
</protein>
<dbReference type="Pfam" id="PF09720">
    <property type="entry name" value="Unstab_antitox"/>
    <property type="match status" value="1"/>
</dbReference>
<name>A0A1I3PWY8_9PLAN</name>
<dbReference type="RefSeq" id="WP_175517684.1">
    <property type="nucleotide sequence ID" value="NZ_FOQD01000017.1"/>
</dbReference>
<dbReference type="EMBL" id="FOQD01000017">
    <property type="protein sequence ID" value="SFJ25777.1"/>
    <property type="molecule type" value="Genomic_DNA"/>
</dbReference>
<dbReference type="Proteomes" id="UP000199518">
    <property type="component" value="Unassembled WGS sequence"/>
</dbReference>
<evidence type="ECO:0000313" key="2">
    <source>
        <dbReference type="Proteomes" id="UP000199518"/>
    </source>
</evidence>
<reference evidence="2" key="1">
    <citation type="submission" date="2016-10" db="EMBL/GenBank/DDBJ databases">
        <authorList>
            <person name="Varghese N."/>
            <person name="Submissions S."/>
        </authorList>
    </citation>
    <scope>NUCLEOTIDE SEQUENCE [LARGE SCALE GENOMIC DNA]</scope>
    <source>
        <strain evidence="2">DSM 26348</strain>
    </source>
</reference>
<dbReference type="InterPro" id="IPR013406">
    <property type="entry name" value="CHP02574_addiction_mod"/>
</dbReference>
<organism evidence="1 2">
    <name type="scientific">Planctomicrobium piriforme</name>
    <dbReference type="NCBI Taxonomy" id="1576369"/>
    <lineage>
        <taxon>Bacteria</taxon>
        <taxon>Pseudomonadati</taxon>
        <taxon>Planctomycetota</taxon>
        <taxon>Planctomycetia</taxon>
        <taxon>Planctomycetales</taxon>
        <taxon>Planctomycetaceae</taxon>
        <taxon>Planctomicrobium</taxon>
    </lineage>
</organism>
<keyword evidence="2" id="KW-1185">Reference proteome</keyword>
<accession>A0A1I3PWY8</accession>
<sequence>MTKAQQLAQDALALSPDERLEVIGLIEASLAGEMEFDWTAELDRRIARLDSGASATLSATDAIAEMKQELANRIRGKMEPVEFITLL</sequence>
<dbReference type="AlphaFoldDB" id="A0A1I3PWY8"/>
<gene>
    <name evidence="1" type="ORF">SAMN05421753_11758</name>
</gene>